<evidence type="ECO:0000313" key="1">
    <source>
        <dbReference type="EMBL" id="GFS20584.1"/>
    </source>
</evidence>
<sequence>MVSVHNAYIIAKDSNTDYVQRTWPGFKGFVEDLVDDLTYGVQTRRQPSIMLQPHPGNQLHTLYTRPDGLYKVCNECSLQGKQKKTTTKMCNVCQAPIDVKCLQKHQERMLVG</sequence>
<evidence type="ECO:0000313" key="2">
    <source>
        <dbReference type="Proteomes" id="UP000762676"/>
    </source>
</evidence>
<keyword evidence="2" id="KW-1185">Reference proteome</keyword>
<dbReference type="AlphaFoldDB" id="A0AAV4JD49"/>
<protein>
    <recommendedName>
        <fullName evidence="3">PiggyBac transposable element-derived protein domain-containing protein</fullName>
    </recommendedName>
</protein>
<gene>
    <name evidence="1" type="ORF">ElyMa_003316300</name>
</gene>
<name>A0AAV4JD49_9GAST</name>
<dbReference type="EMBL" id="BMAT01006831">
    <property type="protein sequence ID" value="GFS20584.1"/>
    <property type="molecule type" value="Genomic_DNA"/>
</dbReference>
<accession>A0AAV4JD49</accession>
<reference evidence="1 2" key="1">
    <citation type="journal article" date="2021" name="Elife">
        <title>Chloroplast acquisition without the gene transfer in kleptoplastic sea slugs, Plakobranchus ocellatus.</title>
        <authorList>
            <person name="Maeda T."/>
            <person name="Takahashi S."/>
            <person name="Yoshida T."/>
            <person name="Shimamura S."/>
            <person name="Takaki Y."/>
            <person name="Nagai Y."/>
            <person name="Toyoda A."/>
            <person name="Suzuki Y."/>
            <person name="Arimoto A."/>
            <person name="Ishii H."/>
            <person name="Satoh N."/>
            <person name="Nishiyama T."/>
            <person name="Hasebe M."/>
            <person name="Maruyama T."/>
            <person name="Minagawa J."/>
            <person name="Obokata J."/>
            <person name="Shigenobu S."/>
        </authorList>
    </citation>
    <scope>NUCLEOTIDE SEQUENCE [LARGE SCALE GENOMIC DNA]</scope>
</reference>
<organism evidence="1 2">
    <name type="scientific">Elysia marginata</name>
    <dbReference type="NCBI Taxonomy" id="1093978"/>
    <lineage>
        <taxon>Eukaryota</taxon>
        <taxon>Metazoa</taxon>
        <taxon>Spiralia</taxon>
        <taxon>Lophotrochozoa</taxon>
        <taxon>Mollusca</taxon>
        <taxon>Gastropoda</taxon>
        <taxon>Heterobranchia</taxon>
        <taxon>Euthyneura</taxon>
        <taxon>Panpulmonata</taxon>
        <taxon>Sacoglossa</taxon>
        <taxon>Placobranchoidea</taxon>
        <taxon>Plakobranchidae</taxon>
        <taxon>Elysia</taxon>
    </lineage>
</organism>
<comment type="caution">
    <text evidence="1">The sequence shown here is derived from an EMBL/GenBank/DDBJ whole genome shotgun (WGS) entry which is preliminary data.</text>
</comment>
<proteinExistence type="predicted"/>
<evidence type="ECO:0008006" key="3">
    <source>
        <dbReference type="Google" id="ProtNLM"/>
    </source>
</evidence>
<dbReference type="Proteomes" id="UP000762676">
    <property type="component" value="Unassembled WGS sequence"/>
</dbReference>